<dbReference type="Proteomes" id="UP000051739">
    <property type="component" value="Unassembled WGS sequence"/>
</dbReference>
<dbReference type="Gene3D" id="3.40.190.10">
    <property type="entry name" value="Periplasmic binding protein-like II"/>
    <property type="match status" value="2"/>
</dbReference>
<evidence type="ECO:0000256" key="4">
    <source>
        <dbReference type="ARBA" id="ARBA00023163"/>
    </source>
</evidence>
<evidence type="ECO:0000313" key="7">
    <source>
        <dbReference type="Proteomes" id="UP000051739"/>
    </source>
</evidence>
<dbReference type="SUPFAM" id="SSF53850">
    <property type="entry name" value="Periplasmic binding protein-like II"/>
    <property type="match status" value="1"/>
</dbReference>
<dbReference type="GO" id="GO:0003700">
    <property type="term" value="F:DNA-binding transcription factor activity"/>
    <property type="evidence" value="ECO:0007669"/>
    <property type="project" value="InterPro"/>
</dbReference>
<evidence type="ECO:0000259" key="5">
    <source>
        <dbReference type="PROSITE" id="PS50931"/>
    </source>
</evidence>
<keyword evidence="2" id="KW-0805">Transcription regulation</keyword>
<keyword evidence="7" id="KW-1185">Reference proteome</keyword>
<evidence type="ECO:0000256" key="3">
    <source>
        <dbReference type="ARBA" id="ARBA00023125"/>
    </source>
</evidence>
<evidence type="ECO:0000256" key="1">
    <source>
        <dbReference type="ARBA" id="ARBA00009437"/>
    </source>
</evidence>
<gene>
    <name evidence="6" type="ORF">FC60_GL001462</name>
</gene>
<accession>A0A0R1VCE2</accession>
<dbReference type="EMBL" id="AZFN01000005">
    <property type="protein sequence ID" value="KRM03166.1"/>
    <property type="molecule type" value="Genomic_DNA"/>
</dbReference>
<organism evidence="6 7">
    <name type="scientific">Limosilactobacillus gastricus DSM 16045</name>
    <dbReference type="NCBI Taxonomy" id="1423749"/>
    <lineage>
        <taxon>Bacteria</taxon>
        <taxon>Bacillati</taxon>
        <taxon>Bacillota</taxon>
        <taxon>Bacilli</taxon>
        <taxon>Lactobacillales</taxon>
        <taxon>Lactobacillaceae</taxon>
        <taxon>Limosilactobacillus</taxon>
    </lineage>
</organism>
<proteinExistence type="inferred from homology"/>
<feature type="domain" description="HTH lysR-type" evidence="5">
    <location>
        <begin position="23"/>
        <end position="80"/>
    </location>
</feature>
<dbReference type="PATRIC" id="fig|1423749.3.peg.1506"/>
<dbReference type="Gene3D" id="1.10.10.10">
    <property type="entry name" value="Winged helix-like DNA-binding domain superfamily/Winged helix DNA-binding domain"/>
    <property type="match status" value="1"/>
</dbReference>
<dbReference type="GO" id="GO:0003677">
    <property type="term" value="F:DNA binding"/>
    <property type="evidence" value="ECO:0007669"/>
    <property type="project" value="UniProtKB-KW"/>
</dbReference>
<dbReference type="InterPro" id="IPR000847">
    <property type="entry name" value="LysR_HTH_N"/>
</dbReference>
<dbReference type="GO" id="GO:0032993">
    <property type="term" value="C:protein-DNA complex"/>
    <property type="evidence" value="ECO:0007669"/>
    <property type="project" value="TreeGrafter"/>
</dbReference>
<keyword evidence="3" id="KW-0238">DNA-binding</keyword>
<dbReference type="Pfam" id="PF00126">
    <property type="entry name" value="HTH_1"/>
    <property type="match status" value="1"/>
</dbReference>
<protein>
    <submittedName>
        <fullName evidence="6">Transcription regulator</fullName>
    </submittedName>
</protein>
<reference evidence="6 7" key="1">
    <citation type="journal article" date="2015" name="Genome Announc.">
        <title>Expanding the biotechnology potential of lactobacilli through comparative genomics of 213 strains and associated genera.</title>
        <authorList>
            <person name="Sun Z."/>
            <person name="Harris H.M."/>
            <person name="McCann A."/>
            <person name="Guo C."/>
            <person name="Argimon S."/>
            <person name="Zhang W."/>
            <person name="Yang X."/>
            <person name="Jeffery I.B."/>
            <person name="Cooney J.C."/>
            <person name="Kagawa T.F."/>
            <person name="Liu W."/>
            <person name="Song Y."/>
            <person name="Salvetti E."/>
            <person name="Wrobel A."/>
            <person name="Rasinkangas P."/>
            <person name="Parkhill J."/>
            <person name="Rea M.C."/>
            <person name="O'Sullivan O."/>
            <person name="Ritari J."/>
            <person name="Douillard F.P."/>
            <person name="Paul Ross R."/>
            <person name="Yang R."/>
            <person name="Briner A.E."/>
            <person name="Felis G.E."/>
            <person name="de Vos W.M."/>
            <person name="Barrangou R."/>
            <person name="Klaenhammer T.R."/>
            <person name="Caufield P.W."/>
            <person name="Cui Y."/>
            <person name="Zhang H."/>
            <person name="O'Toole P.W."/>
        </authorList>
    </citation>
    <scope>NUCLEOTIDE SEQUENCE [LARGE SCALE GENOMIC DNA]</scope>
    <source>
        <strain evidence="6 7">DSM 16045</strain>
    </source>
</reference>
<comment type="caution">
    <text evidence="6">The sequence shown here is derived from an EMBL/GenBank/DDBJ whole genome shotgun (WGS) entry which is preliminary data.</text>
</comment>
<dbReference type="PRINTS" id="PR00039">
    <property type="entry name" value="HTHLYSR"/>
</dbReference>
<dbReference type="InterPro" id="IPR036390">
    <property type="entry name" value="WH_DNA-bd_sf"/>
</dbReference>
<dbReference type="PANTHER" id="PTHR30346">
    <property type="entry name" value="TRANSCRIPTIONAL DUAL REGULATOR HCAR-RELATED"/>
    <property type="match status" value="1"/>
</dbReference>
<dbReference type="PROSITE" id="PS50931">
    <property type="entry name" value="HTH_LYSR"/>
    <property type="match status" value="1"/>
</dbReference>
<evidence type="ECO:0000256" key="2">
    <source>
        <dbReference type="ARBA" id="ARBA00023015"/>
    </source>
</evidence>
<comment type="similarity">
    <text evidence="1">Belongs to the LysR transcriptional regulatory family.</text>
</comment>
<sequence>MAFKLLFMHVIIAKTYTKELTMIDYQLLEELVTFQETGTLSATAEKLLITQPSVTRGMQKLEDELGVSLFDRTVNRLKLNSTGELAAKPARKALAANQDFVTITQNYAHQQDAITIASIAPGPLLLLDYLQTQNDNLTNFVLKPVMSVTEVKESLLSAEGQLAFITDPLDSDYIIEEPIGSEQLYLSISTFHALASYPKVTFDDLADMSFILSDDIGIWHDIIQNAIPNLHPLVQNSEEAIQQLTSFSDFPAFNSNITQLTSNRNTDNRKSVLIDDDRARMKFFAAYVHEQADRVKPIIELMKALWPTKNN</sequence>
<name>A0A0R1VCE2_9LACO</name>
<dbReference type="PANTHER" id="PTHR30346:SF0">
    <property type="entry name" value="HCA OPERON TRANSCRIPTIONAL ACTIVATOR HCAR"/>
    <property type="match status" value="1"/>
</dbReference>
<dbReference type="AlphaFoldDB" id="A0A0R1VCE2"/>
<keyword evidence="4" id="KW-0804">Transcription</keyword>
<dbReference type="InterPro" id="IPR036388">
    <property type="entry name" value="WH-like_DNA-bd_sf"/>
</dbReference>
<dbReference type="SUPFAM" id="SSF46785">
    <property type="entry name" value="Winged helix' DNA-binding domain"/>
    <property type="match status" value="1"/>
</dbReference>
<evidence type="ECO:0000313" key="6">
    <source>
        <dbReference type="EMBL" id="KRM03166.1"/>
    </source>
</evidence>